<dbReference type="CDD" id="cd04301">
    <property type="entry name" value="NAT_SF"/>
    <property type="match status" value="1"/>
</dbReference>
<dbReference type="Gene3D" id="3.40.630.30">
    <property type="match status" value="1"/>
</dbReference>
<protein>
    <submittedName>
        <fullName evidence="2">GNAT superfamily N-acetyltransferase</fullName>
    </submittedName>
</protein>
<dbReference type="Proteomes" id="UP000757540">
    <property type="component" value="Unassembled WGS sequence"/>
</dbReference>
<gene>
    <name evidence="2" type="ORF">HDG69_003690</name>
</gene>
<sequence>MGVLTVRPADEVPFDDVQTVLGRSAAGQCQCQRQVLGDGLWWHMPVEERRMRLADQVGGDGPAPGGIVAFDDDEPVGWVAVGPRPTYRRYYGRSPVVWSGRDEDREDDSVWAVACFVVRAGSRGQGLTYELAQAAVDLSRSRGATALEGYPIVARDGGEVVWDEASVGTPQVFAAAGLETISAPTPRRRVMRIDF</sequence>
<evidence type="ECO:0000259" key="1">
    <source>
        <dbReference type="PROSITE" id="PS51186"/>
    </source>
</evidence>
<dbReference type="RefSeq" id="WP_171785264.1">
    <property type="nucleotide sequence ID" value="NZ_BAAAML010000011.1"/>
</dbReference>
<dbReference type="Pfam" id="PF00583">
    <property type="entry name" value="Acetyltransf_1"/>
    <property type="match status" value="1"/>
</dbReference>
<accession>A0ABX2AAU2</accession>
<proteinExistence type="predicted"/>
<dbReference type="EMBL" id="JABEZU010000005">
    <property type="protein sequence ID" value="NOV99088.1"/>
    <property type="molecule type" value="Genomic_DNA"/>
</dbReference>
<dbReference type="SUPFAM" id="SSF55729">
    <property type="entry name" value="Acyl-CoA N-acyltransferases (Nat)"/>
    <property type="match status" value="1"/>
</dbReference>
<reference evidence="2 3" key="1">
    <citation type="submission" date="2020-05" db="EMBL/GenBank/DDBJ databases">
        <title>Genomic Encyclopedia of Type Strains, Phase III (KMG-III): the genomes of soil and plant-associated and newly described type strains.</title>
        <authorList>
            <person name="Whitman W."/>
        </authorList>
    </citation>
    <scope>NUCLEOTIDE SEQUENCE [LARGE SCALE GENOMIC DNA]</scope>
    <source>
        <strain evidence="2 3">KCTC 19046</strain>
    </source>
</reference>
<organism evidence="2 3">
    <name type="scientific">Isoptericola halotolerans</name>
    <dbReference type="NCBI Taxonomy" id="300560"/>
    <lineage>
        <taxon>Bacteria</taxon>
        <taxon>Bacillati</taxon>
        <taxon>Actinomycetota</taxon>
        <taxon>Actinomycetes</taxon>
        <taxon>Micrococcales</taxon>
        <taxon>Promicromonosporaceae</taxon>
        <taxon>Isoptericola</taxon>
    </lineage>
</organism>
<feature type="domain" description="N-acetyltransferase" evidence="1">
    <location>
        <begin position="4"/>
        <end position="195"/>
    </location>
</feature>
<evidence type="ECO:0000313" key="3">
    <source>
        <dbReference type="Proteomes" id="UP000757540"/>
    </source>
</evidence>
<dbReference type="InterPro" id="IPR000182">
    <property type="entry name" value="GNAT_dom"/>
</dbReference>
<name>A0ABX2AAU2_9MICO</name>
<dbReference type="InterPro" id="IPR016181">
    <property type="entry name" value="Acyl_CoA_acyltransferase"/>
</dbReference>
<keyword evidence="3" id="KW-1185">Reference proteome</keyword>
<dbReference type="PROSITE" id="PS51186">
    <property type="entry name" value="GNAT"/>
    <property type="match status" value="1"/>
</dbReference>
<comment type="caution">
    <text evidence="2">The sequence shown here is derived from an EMBL/GenBank/DDBJ whole genome shotgun (WGS) entry which is preliminary data.</text>
</comment>
<evidence type="ECO:0000313" key="2">
    <source>
        <dbReference type="EMBL" id="NOV99088.1"/>
    </source>
</evidence>